<feature type="region of interest" description="Disordered" evidence="8">
    <location>
        <begin position="1658"/>
        <end position="1689"/>
    </location>
</feature>
<feature type="compositionally biased region" description="Low complexity" evidence="8">
    <location>
        <begin position="1552"/>
        <end position="1568"/>
    </location>
</feature>
<feature type="compositionally biased region" description="Low complexity" evidence="8">
    <location>
        <begin position="1130"/>
        <end position="1144"/>
    </location>
</feature>
<feature type="region of interest" description="Disordered" evidence="8">
    <location>
        <begin position="416"/>
        <end position="438"/>
    </location>
</feature>
<feature type="region of interest" description="Disordered" evidence="8">
    <location>
        <begin position="453"/>
        <end position="516"/>
    </location>
</feature>
<dbReference type="GO" id="GO:0009909">
    <property type="term" value="P:regulation of flower development"/>
    <property type="evidence" value="ECO:0007669"/>
    <property type="project" value="UniProtKB-ARBA"/>
</dbReference>
<feature type="compositionally biased region" description="Polar residues" evidence="8">
    <location>
        <begin position="1494"/>
        <end position="1506"/>
    </location>
</feature>
<evidence type="ECO:0000256" key="6">
    <source>
        <dbReference type="ARBA" id="ARBA00057743"/>
    </source>
</evidence>
<evidence type="ECO:0000256" key="1">
    <source>
        <dbReference type="ARBA" id="ARBA00004123"/>
    </source>
</evidence>
<evidence type="ECO:0000256" key="5">
    <source>
        <dbReference type="ARBA" id="ARBA00023242"/>
    </source>
</evidence>
<feature type="compositionally biased region" description="Basic and acidic residues" evidence="8">
    <location>
        <begin position="980"/>
        <end position="993"/>
    </location>
</feature>
<keyword evidence="5" id="KW-0539">Nucleus</keyword>
<evidence type="ECO:0000256" key="2">
    <source>
        <dbReference type="ARBA" id="ARBA00008913"/>
    </source>
</evidence>
<dbReference type="Pfam" id="PF07529">
    <property type="entry name" value="HSA"/>
    <property type="match status" value="1"/>
</dbReference>
<feature type="region of interest" description="Disordered" evidence="8">
    <location>
        <begin position="190"/>
        <end position="220"/>
    </location>
</feature>
<dbReference type="SMART" id="SM00717">
    <property type="entry name" value="SANT"/>
    <property type="match status" value="1"/>
</dbReference>
<feature type="compositionally biased region" description="Polar residues" evidence="8">
    <location>
        <begin position="1862"/>
        <end position="1872"/>
    </location>
</feature>
<organism evidence="11 12">
    <name type="scientific">Eucalyptus globulus</name>
    <name type="common">Tasmanian blue gum</name>
    <dbReference type="NCBI Taxonomy" id="34317"/>
    <lineage>
        <taxon>Eukaryota</taxon>
        <taxon>Viridiplantae</taxon>
        <taxon>Streptophyta</taxon>
        <taxon>Embryophyta</taxon>
        <taxon>Tracheophyta</taxon>
        <taxon>Spermatophyta</taxon>
        <taxon>Magnoliopsida</taxon>
        <taxon>eudicotyledons</taxon>
        <taxon>Gunneridae</taxon>
        <taxon>Pentapetalae</taxon>
        <taxon>rosids</taxon>
        <taxon>malvids</taxon>
        <taxon>Myrtales</taxon>
        <taxon>Myrtaceae</taxon>
        <taxon>Myrtoideae</taxon>
        <taxon>Eucalypteae</taxon>
        <taxon>Eucalyptus</taxon>
    </lineage>
</organism>
<evidence type="ECO:0000259" key="9">
    <source>
        <dbReference type="PROSITE" id="PS50090"/>
    </source>
</evidence>
<dbReference type="Pfam" id="PF13921">
    <property type="entry name" value="Myb_DNA-bind_6"/>
    <property type="match status" value="1"/>
</dbReference>
<feature type="compositionally biased region" description="Polar residues" evidence="8">
    <location>
        <begin position="1596"/>
        <end position="1610"/>
    </location>
</feature>
<dbReference type="Proteomes" id="UP001634007">
    <property type="component" value="Unassembled WGS sequence"/>
</dbReference>
<evidence type="ECO:0000313" key="11">
    <source>
        <dbReference type="EMBL" id="KAL3725123.1"/>
    </source>
</evidence>
<name>A0ABD3JGK8_EUCGL</name>
<feature type="region of interest" description="Disordered" evidence="8">
    <location>
        <begin position="1797"/>
        <end position="1955"/>
    </location>
</feature>
<proteinExistence type="inferred from homology"/>
<gene>
    <name evidence="11" type="ORF">ACJRO7_030181</name>
</gene>
<feature type="compositionally biased region" description="Polar residues" evidence="8">
    <location>
        <begin position="905"/>
        <end position="914"/>
    </location>
</feature>
<comment type="function">
    <text evidence="6">Component of the NuA4 histone acetyltransferase complex which is involved in transcriptional activation of selected genes principally by acetylation of nucleosomal histone H4 and H2A.</text>
</comment>
<dbReference type="GO" id="GO:0048510">
    <property type="term" value="P:regulation of timing of transition from vegetative to reproductive phase"/>
    <property type="evidence" value="ECO:0007669"/>
    <property type="project" value="UniProtKB-ARBA"/>
</dbReference>
<dbReference type="GO" id="GO:0005634">
    <property type="term" value="C:nucleus"/>
    <property type="evidence" value="ECO:0007669"/>
    <property type="project" value="UniProtKB-SubCell"/>
</dbReference>
<evidence type="ECO:0008006" key="13">
    <source>
        <dbReference type="Google" id="ProtNLM"/>
    </source>
</evidence>
<feature type="compositionally biased region" description="Polar residues" evidence="8">
    <location>
        <begin position="506"/>
        <end position="516"/>
    </location>
</feature>
<comment type="caution">
    <text evidence="11">The sequence shown here is derived from an EMBL/GenBank/DDBJ whole genome shotgun (WGS) entry which is preliminary data.</text>
</comment>
<protein>
    <recommendedName>
        <fullName evidence="13">Chromatin modification-related protein EAF1 B-like</fullName>
    </recommendedName>
</protein>
<feature type="compositionally biased region" description="Basic and acidic residues" evidence="8">
    <location>
        <begin position="453"/>
        <end position="465"/>
    </location>
</feature>
<evidence type="ECO:0000313" key="12">
    <source>
        <dbReference type="Proteomes" id="UP001634007"/>
    </source>
</evidence>
<dbReference type="PROSITE" id="PS51204">
    <property type="entry name" value="HSA"/>
    <property type="match status" value="1"/>
</dbReference>
<dbReference type="CDD" id="cd00167">
    <property type="entry name" value="SANT"/>
    <property type="match status" value="1"/>
</dbReference>
<feature type="region of interest" description="Disordered" evidence="8">
    <location>
        <begin position="1772"/>
        <end position="1791"/>
    </location>
</feature>
<feature type="compositionally biased region" description="Polar residues" evidence="8">
    <location>
        <begin position="1748"/>
        <end position="1760"/>
    </location>
</feature>
<feature type="compositionally biased region" description="Basic and acidic residues" evidence="8">
    <location>
        <begin position="493"/>
        <end position="505"/>
    </location>
</feature>
<feature type="compositionally biased region" description="Polar residues" evidence="8">
    <location>
        <begin position="1517"/>
        <end position="1527"/>
    </location>
</feature>
<dbReference type="InterPro" id="IPR001005">
    <property type="entry name" value="SANT/Myb"/>
</dbReference>
<dbReference type="InterPro" id="IPR044798">
    <property type="entry name" value="EAF1A/B"/>
</dbReference>
<feature type="region of interest" description="Disordered" evidence="8">
    <location>
        <begin position="1447"/>
        <end position="1643"/>
    </location>
</feature>
<keyword evidence="3" id="KW-0156">Chromatin regulator</keyword>
<feature type="compositionally biased region" description="Low complexity" evidence="8">
    <location>
        <begin position="1630"/>
        <end position="1641"/>
    </location>
</feature>
<feature type="compositionally biased region" description="Basic and acidic residues" evidence="8">
    <location>
        <begin position="421"/>
        <end position="438"/>
    </location>
</feature>
<dbReference type="FunFam" id="1.10.10.60:FF:000578">
    <property type="entry name" value="Helicase/SANT-associated, DNA binding protein"/>
    <property type="match status" value="1"/>
</dbReference>
<reference evidence="11 12" key="1">
    <citation type="submission" date="2024-11" db="EMBL/GenBank/DDBJ databases">
        <title>Chromosome-level genome assembly of Eucalyptus globulus Labill. provides insights into its genome evolution.</title>
        <authorList>
            <person name="Li X."/>
        </authorList>
    </citation>
    <scope>NUCLEOTIDE SEQUENCE [LARGE SCALE GENOMIC DNA]</scope>
    <source>
        <strain evidence="11">CL2024</strain>
        <tissue evidence="11">Fresh tender leaves</tissue>
    </source>
</reference>
<feature type="compositionally biased region" description="Polar residues" evidence="8">
    <location>
        <begin position="1810"/>
        <end position="1846"/>
    </location>
</feature>
<feature type="region of interest" description="Disordered" evidence="8">
    <location>
        <begin position="1129"/>
        <end position="1152"/>
    </location>
</feature>
<feature type="compositionally biased region" description="Polar residues" evidence="8">
    <location>
        <begin position="1781"/>
        <end position="1791"/>
    </location>
</feature>
<dbReference type="PANTHER" id="PTHR46774:SF3">
    <property type="entry name" value="CHROMATIN MODIFICATION-RELATED PROTEIN EAF1 A-RELATED"/>
    <property type="match status" value="1"/>
</dbReference>
<dbReference type="InterPro" id="IPR014012">
    <property type="entry name" value="HSA_dom"/>
</dbReference>
<evidence type="ECO:0000256" key="7">
    <source>
        <dbReference type="ARBA" id="ARBA00062794"/>
    </source>
</evidence>
<feature type="compositionally biased region" description="Polar residues" evidence="8">
    <location>
        <begin position="1534"/>
        <end position="1551"/>
    </location>
</feature>
<feature type="compositionally biased region" description="Low complexity" evidence="8">
    <location>
        <begin position="1475"/>
        <end position="1492"/>
    </location>
</feature>
<feature type="region of interest" description="Disordered" evidence="8">
    <location>
        <begin position="1715"/>
        <end position="1760"/>
    </location>
</feature>
<dbReference type="SMART" id="SM00573">
    <property type="entry name" value="HSA"/>
    <property type="match status" value="1"/>
</dbReference>
<sequence>MGGIVDGGVGIGIKTSPRRAAIEKAQAELRQEYDVREKRRRELEFLEKGGNPLDFKFGNVASVSGQSASPIDRHPEQFVSCEAKGSFALTASPHGDSIESSGRPAAPPVCEPNSADNLLLFDSENELPEGSKKSIRADKKNFIMPSVQSSQMDGSRSVKDSEESAIFRPYARRNRSRLNRDGARLNTAEALHSRGSHGSSIPARAATKDSRGSTLGSINQKEQNVRIGAKGECVSTNGDLVSNVTPENRLNVEVDDSQALGSSGSLKQIGSVEGKLDIATKISRDEQHNQSLQADGQEIPGDVACGGENLIREGENISSDSFDHHPSMATERDEDKISLPNNSVELQGNDKPISNEVQKSSAGFSTKCLESESSSAPLMVEVKTDAMSIDSGGKVGAENSEQEGTQKLTVAEMVTEQMDEETSKGNDVLKDEQCSSHQNHVDDVMIDGVEENHNSRSDLQKKESHSSFIDNVDLAEVDPEREGTKFTVSDPNARQEKCSARRSQESVDLSPSEIQKSGQLETDVVAPAQLQVPRNRLQLEDKAYEDSILEEARVIEAKRKRISELSVGTVAPERRQKSHWDFVLEEMAWLANDFAQERLWKMTAAAQLCRHAASSSHLRFDRQSQQMKLRKVAYTLAEAVMCFWHSAEELLNSEGDYSSLDLEGVRQELDCSRQNGGNEVSEGKTRDSVIKGSSNELASGSARKQIIPVQGYAVQFLRQNNSHAPLLAEAPKTPDRICEVDSLDMSWENNLTEESLFYAIPSGAMETYRSSIESYVTQLEKNGSNIQDVEKSTFAVAEYGYQENLYNEDEGETSAYYLPGAFEGSKSLKLAQKKRKNPTRSYEVEGDSANGRYSIGSQQPAIGKRTSNLVGPIPTKRFRSASRPRVLMPSSAGGSMGVQAPMRTDASSGDTSSFQDDFTTLQGTSRMPKSMEVDSVADFEKQLSYDQGETSMKNKKKKKAKNMSSPFEQGWQLDSAMLSEQRDQSKKRLENHQLDSNGTSGLYGQHNAKKQKMKHALENTFDNIMPMTGSIPSPMASQSVSNQNKFMKYISGRDRGKKAKLLKTPSMQPGSGSPWSLFEDQALVVLVHDMGPNWELVSDAINSILQLKCIFRKPRECKERHKLLMDKTAGDGADSAEDSGSSQSYPSTLPGIPKGSARQLFQRLQGPVEEDTIREHFDKIIQIGQKQRQRRIQNENQDPKQIPVHNSHFVALSQVCPNNLNGVILTPLDLCEETSSNTEFLPVGYQVPHGGNLAMSNQGAVASMLPVSGVYPPVQVSGGMGMGTNLLSPSGPLNASLRDGRYNVQRPSTLLVDEHHRMQQHNQTLSGRNLQQSNLSIPGNISGNNRARILSNGNGMGMSSPMNRNMPISRPGFQGLAASSALNPNNMLSSGMVGVPSPVNMHTGSSSAQGNSMLRPREVVHIARPGHNLEQQRQMMLPELQMQATQGNNQGIPPINGLGGSAFSNQMTPPAQPYPGHTQQQHQMPPQQSHAPNHPQNHVTGSQQQAYAMRFAKERQVPQQRYMQQHPQLAASGSLMSHVQSQTQVPMSPSLQNSPQIQPRPSSQSASPLTPASSMNPIPPQNPPKHQMPLHGPVRNPQTNVGGMSNQMGKQRQRQLQQQQFQQSGRNHPQQRQPSQAQQQAKIVKGMGRGNMVQQSMPAEPSPLNGLSAAPGNLGSEKEFGRGQGLYSETCGTPVQSSKPLVSQSLNHYHLQQHLSPDPALPLSKQQQVPCHSDHATPVQIPPPIPPGQSSTDAVQSAPSTLMGSNHLEVQLQQQPRQKQVNHSSPMPQRMIQQNRPNSQIDRVQGDQKPANSTLQVGKATVTSQASNDSANRATFSSSALPSQWKASEPGYDTGILHASSPKGNIVNSTLPNPVRSEPLTSQGAGQRHLSDSLNPKGDTVGGIVSEWQQQQPHLKQSSVPPLPQPHYQTEEQPSQLEQRSPPEHSLRPQSQQQT</sequence>
<dbReference type="GO" id="GO:0035267">
    <property type="term" value="C:NuA4 histone acetyltransferase complex"/>
    <property type="evidence" value="ECO:0007669"/>
    <property type="project" value="UniProtKB-ARBA"/>
</dbReference>
<dbReference type="PROSITE" id="PS50090">
    <property type="entry name" value="MYB_LIKE"/>
    <property type="match status" value="1"/>
</dbReference>
<dbReference type="GO" id="GO:0006325">
    <property type="term" value="P:chromatin organization"/>
    <property type="evidence" value="ECO:0007669"/>
    <property type="project" value="UniProtKB-KW"/>
</dbReference>
<feature type="domain" description="Myb-like" evidence="9">
    <location>
        <begin position="1073"/>
        <end position="1125"/>
    </location>
</feature>
<dbReference type="EMBL" id="JBJKBG010000008">
    <property type="protein sequence ID" value="KAL3725123.1"/>
    <property type="molecule type" value="Genomic_DNA"/>
</dbReference>
<comment type="subunit">
    <text evidence="7">Component of the NuA4 histone acetyltransferase complex. Interacts with ARP4 and SWC4, and (via HSA domain) with TAF14 and TAF14B.</text>
</comment>
<feature type="compositionally biased region" description="Polar residues" evidence="8">
    <location>
        <begin position="1907"/>
        <end position="1920"/>
    </location>
</feature>
<feature type="compositionally biased region" description="Low complexity" evidence="8">
    <location>
        <begin position="1614"/>
        <end position="1623"/>
    </location>
</feature>
<keyword evidence="4" id="KW-0238">DNA-binding</keyword>
<feature type="domain" description="HSA" evidence="10">
    <location>
        <begin position="567"/>
        <end position="639"/>
    </location>
</feature>
<dbReference type="PANTHER" id="PTHR46774">
    <property type="entry name" value="CHROMATIN MODIFICATION-RELATED PROTEIN EAF1 A-RELATED"/>
    <property type="match status" value="1"/>
</dbReference>
<feature type="compositionally biased region" description="Polar residues" evidence="8">
    <location>
        <begin position="1927"/>
        <end position="1939"/>
    </location>
</feature>
<feature type="compositionally biased region" description="Polar residues" evidence="8">
    <location>
        <begin position="855"/>
        <end position="869"/>
    </location>
</feature>
<evidence type="ECO:0000256" key="3">
    <source>
        <dbReference type="ARBA" id="ARBA00022853"/>
    </source>
</evidence>
<comment type="similarity">
    <text evidence="2">Belongs to the EAF1 family.</text>
</comment>
<dbReference type="GO" id="GO:0003677">
    <property type="term" value="F:DNA binding"/>
    <property type="evidence" value="ECO:0007669"/>
    <property type="project" value="UniProtKB-KW"/>
</dbReference>
<comment type="subcellular location">
    <subcellularLocation>
        <location evidence="1">Nucleus</location>
    </subcellularLocation>
</comment>
<evidence type="ECO:0000256" key="8">
    <source>
        <dbReference type="SAM" id="MobiDB-lite"/>
    </source>
</evidence>
<feature type="region of interest" description="Disordered" evidence="8">
    <location>
        <begin position="978"/>
        <end position="1004"/>
    </location>
</feature>
<keyword evidence="12" id="KW-1185">Reference proteome</keyword>
<accession>A0ABD3JGK8</accession>
<evidence type="ECO:0000256" key="4">
    <source>
        <dbReference type="ARBA" id="ARBA00023125"/>
    </source>
</evidence>
<feature type="region of interest" description="Disordered" evidence="8">
    <location>
        <begin position="833"/>
        <end position="914"/>
    </location>
</feature>
<evidence type="ECO:0000259" key="10">
    <source>
        <dbReference type="PROSITE" id="PS51204"/>
    </source>
</evidence>